<dbReference type="EMBL" id="KN549311">
    <property type="protein sequence ID" value="KHJ98444.1"/>
    <property type="molecule type" value="Genomic_DNA"/>
</dbReference>
<dbReference type="InterPro" id="IPR003599">
    <property type="entry name" value="Ig_sub"/>
</dbReference>
<dbReference type="PROSITE" id="PS50835">
    <property type="entry name" value="IG_LIKE"/>
    <property type="match status" value="4"/>
</dbReference>
<dbReference type="InterPro" id="IPR007110">
    <property type="entry name" value="Ig-like_dom"/>
</dbReference>
<dbReference type="Gene3D" id="2.60.40.10">
    <property type="entry name" value="Immunoglobulins"/>
    <property type="match status" value="4"/>
</dbReference>
<dbReference type="FunFam" id="2.60.40.10:FF:001751">
    <property type="entry name" value="HMCN2 isoform 3"/>
    <property type="match status" value="1"/>
</dbReference>
<dbReference type="InterPro" id="IPR050958">
    <property type="entry name" value="Cell_Adh-Cytoskel_Orgn"/>
</dbReference>
<dbReference type="SUPFAM" id="SSF48726">
    <property type="entry name" value="Immunoglobulin"/>
    <property type="match status" value="4"/>
</dbReference>
<dbReference type="SMART" id="SM00408">
    <property type="entry name" value="IGc2"/>
    <property type="match status" value="4"/>
</dbReference>
<dbReference type="FunFam" id="2.60.40.10:FF:000032">
    <property type="entry name" value="palladin isoform X1"/>
    <property type="match status" value="1"/>
</dbReference>
<proteinExistence type="predicted"/>
<dbReference type="AlphaFoldDB" id="A0A0B1TMF0"/>
<dbReference type="InterPro" id="IPR013783">
    <property type="entry name" value="Ig-like_fold"/>
</dbReference>
<protein>
    <submittedName>
        <fullName evidence="6">Immunoglobulin I-set domain protein</fullName>
    </submittedName>
</protein>
<dbReference type="SMART" id="SM00409">
    <property type="entry name" value="IG"/>
    <property type="match status" value="4"/>
</dbReference>
<keyword evidence="2" id="KW-0677">Repeat</keyword>
<accession>A0A0B1TMF0</accession>
<feature type="domain" description="Ig-like" evidence="5">
    <location>
        <begin position="83"/>
        <end position="170"/>
    </location>
</feature>
<keyword evidence="1" id="KW-0732">Signal</keyword>
<dbReference type="OrthoDB" id="5985519at2759"/>
<sequence length="407" mass="43811">MIGRGDSITFDCIILEGTPQPKVQWFRNGRELLQNSNEYMTISGNHLSITGAQDTDAGSYSCVAENIAGRDIGVVKVAVGSMPSIVPSPETVRVNIERQATLQCRAIGHPPPTISWQRDGVPLENIDHSRYTVLPDGNLLITNAQLEDQTRFTCIAKNDYGQQSKTTMVMIIGLVSPVLGHVPPEEQLIEGEDLRLSCVVVLGTPKPDIKWFKDGIPVEPSSSLIIEGGGSSLLLRNGNPADEGRYTCAAISPAGNATLNVNVQLISMLPSSLPPGPLRLTAPSTHNSKSHKACKPCMCPTCALSVVCMFGLCSEKPEFIVDENEPLAELSVREGQSMEIPCRVRGTPTPAVTWSLDGRPISVNSKDYTITQDNTLIILNADKASAGTYTCTAMNPAGESEQVRVCR</sequence>
<feature type="domain" description="Ig-like" evidence="5">
    <location>
        <begin position="317"/>
        <end position="406"/>
    </location>
</feature>
<dbReference type="InterPro" id="IPR036179">
    <property type="entry name" value="Ig-like_dom_sf"/>
</dbReference>
<evidence type="ECO:0000259" key="5">
    <source>
        <dbReference type="PROSITE" id="PS50835"/>
    </source>
</evidence>
<dbReference type="GO" id="GO:0043025">
    <property type="term" value="C:neuronal cell body"/>
    <property type="evidence" value="ECO:0007669"/>
    <property type="project" value="TreeGrafter"/>
</dbReference>
<feature type="domain" description="Ig-like" evidence="5">
    <location>
        <begin position="1"/>
        <end position="73"/>
    </location>
</feature>
<evidence type="ECO:0000256" key="2">
    <source>
        <dbReference type="ARBA" id="ARBA00022737"/>
    </source>
</evidence>
<evidence type="ECO:0000313" key="6">
    <source>
        <dbReference type="EMBL" id="KHJ98444.1"/>
    </source>
</evidence>
<dbReference type="GO" id="GO:0050808">
    <property type="term" value="P:synapse organization"/>
    <property type="evidence" value="ECO:0007669"/>
    <property type="project" value="TreeGrafter"/>
</dbReference>
<evidence type="ECO:0000256" key="1">
    <source>
        <dbReference type="ARBA" id="ARBA00022729"/>
    </source>
</evidence>
<dbReference type="PANTHER" id="PTHR45080:SF8">
    <property type="entry name" value="IG-LIKE DOMAIN-CONTAINING PROTEIN"/>
    <property type="match status" value="1"/>
</dbReference>
<dbReference type="InterPro" id="IPR003598">
    <property type="entry name" value="Ig_sub2"/>
</dbReference>
<gene>
    <name evidence="6" type="ORF">OESDEN_01585</name>
</gene>
<dbReference type="GO" id="GO:0030424">
    <property type="term" value="C:axon"/>
    <property type="evidence" value="ECO:0007669"/>
    <property type="project" value="TreeGrafter"/>
</dbReference>
<feature type="domain" description="Ig-like" evidence="5">
    <location>
        <begin position="177"/>
        <end position="264"/>
    </location>
</feature>
<dbReference type="GO" id="GO:0005886">
    <property type="term" value="C:plasma membrane"/>
    <property type="evidence" value="ECO:0007669"/>
    <property type="project" value="TreeGrafter"/>
</dbReference>
<keyword evidence="4" id="KW-0393">Immunoglobulin domain</keyword>
<evidence type="ECO:0000256" key="4">
    <source>
        <dbReference type="ARBA" id="ARBA00023319"/>
    </source>
</evidence>
<keyword evidence="3" id="KW-1015">Disulfide bond</keyword>
<dbReference type="Proteomes" id="UP000053660">
    <property type="component" value="Unassembled WGS sequence"/>
</dbReference>
<keyword evidence="7" id="KW-1185">Reference proteome</keyword>
<reference evidence="6 7" key="1">
    <citation type="submission" date="2014-03" db="EMBL/GenBank/DDBJ databases">
        <title>Draft genome of the hookworm Oesophagostomum dentatum.</title>
        <authorList>
            <person name="Mitreva M."/>
        </authorList>
    </citation>
    <scope>NUCLEOTIDE SEQUENCE [LARGE SCALE GENOMIC DNA]</scope>
    <source>
        <strain evidence="6 7">OD-Hann</strain>
    </source>
</reference>
<dbReference type="GO" id="GO:0008046">
    <property type="term" value="F:axon guidance receptor activity"/>
    <property type="evidence" value="ECO:0007669"/>
    <property type="project" value="TreeGrafter"/>
</dbReference>
<evidence type="ECO:0000313" key="7">
    <source>
        <dbReference type="Proteomes" id="UP000053660"/>
    </source>
</evidence>
<evidence type="ECO:0000256" key="3">
    <source>
        <dbReference type="ARBA" id="ARBA00023157"/>
    </source>
</evidence>
<dbReference type="InterPro" id="IPR013098">
    <property type="entry name" value="Ig_I-set"/>
</dbReference>
<dbReference type="FunFam" id="2.60.40.10:FF:002373">
    <property type="entry name" value="High Incidence of Males (Increased X chromosome loss)"/>
    <property type="match status" value="1"/>
</dbReference>
<dbReference type="PANTHER" id="PTHR45080">
    <property type="entry name" value="CONTACTIN 5"/>
    <property type="match status" value="1"/>
</dbReference>
<dbReference type="Pfam" id="PF07679">
    <property type="entry name" value="I-set"/>
    <property type="match status" value="4"/>
</dbReference>
<organism evidence="6 7">
    <name type="scientific">Oesophagostomum dentatum</name>
    <name type="common">Nodular worm</name>
    <dbReference type="NCBI Taxonomy" id="61180"/>
    <lineage>
        <taxon>Eukaryota</taxon>
        <taxon>Metazoa</taxon>
        <taxon>Ecdysozoa</taxon>
        <taxon>Nematoda</taxon>
        <taxon>Chromadorea</taxon>
        <taxon>Rhabditida</taxon>
        <taxon>Rhabditina</taxon>
        <taxon>Rhabditomorpha</taxon>
        <taxon>Strongyloidea</taxon>
        <taxon>Strongylidae</taxon>
        <taxon>Oesophagostomum</taxon>
    </lineage>
</organism>
<name>A0A0B1TMF0_OESDE</name>
<dbReference type="GO" id="GO:0007156">
    <property type="term" value="P:homophilic cell adhesion via plasma membrane adhesion molecules"/>
    <property type="evidence" value="ECO:0007669"/>
    <property type="project" value="TreeGrafter"/>
</dbReference>